<dbReference type="AlphaFoldDB" id="A0A0S4RMB4"/>
<protein>
    <submittedName>
        <fullName evidence="1">Uncharacterized protein</fullName>
    </submittedName>
</protein>
<dbReference type="Proteomes" id="UP000052237">
    <property type="component" value="Unassembled WGS sequence"/>
</dbReference>
<evidence type="ECO:0000313" key="2">
    <source>
        <dbReference type="Proteomes" id="UP000052237"/>
    </source>
</evidence>
<organism evidence="1 2">
    <name type="scientific">Campylobacter hyointestinalis subsp. hyointestinalis</name>
    <dbReference type="NCBI Taxonomy" id="91352"/>
    <lineage>
        <taxon>Bacteria</taxon>
        <taxon>Pseudomonadati</taxon>
        <taxon>Campylobacterota</taxon>
        <taxon>Epsilonproteobacteria</taxon>
        <taxon>Campylobacterales</taxon>
        <taxon>Campylobacteraceae</taxon>
        <taxon>Campylobacter</taxon>
    </lineage>
</organism>
<name>A0A0S4RMB4_CAMHY</name>
<proteinExistence type="predicted"/>
<comment type="caution">
    <text evidence="1">The sequence shown here is derived from an EMBL/GenBank/DDBJ whole genome shotgun (WGS) entry which is preliminary data.</text>
</comment>
<reference evidence="1 2" key="1">
    <citation type="submission" date="2015-11" db="EMBL/GenBank/DDBJ databases">
        <authorList>
            <consortium name="Pathogen Informatics"/>
        </authorList>
    </citation>
    <scope>NUCLEOTIDE SEQUENCE [LARGE SCALE GENOMIC DNA]</scope>
    <source>
        <strain evidence="1 2">006A-0059</strain>
    </source>
</reference>
<dbReference type="RefSeq" id="WP_059435000.1">
    <property type="nucleotide sequence ID" value="NZ_FAVB01000001.1"/>
</dbReference>
<evidence type="ECO:0000313" key="1">
    <source>
        <dbReference type="EMBL" id="CUU74477.1"/>
    </source>
</evidence>
<sequence>MGNNSSVGKDIAMVNLSGHLAFAGEMAKQFGNTTLISKIFSVTDGIISGVFDKNGNPDKGMESVIGTAVVAWEMGAIGGEYGAKIGRFVPIIGGIPIFAVIGATTGAVLGAFFADDIFDLSADGYSKLLDFANEIVKDATIENGQITSLTDTERQGLVNMINNGDLSALLYPSHRTKGNLSTTLGNYDKTTDPLILDLNGDGVQTINLYDSDIFFDFNNTTNMKTNTGWISKEDGFLVYDRNSNLTGFAKF</sequence>
<accession>A0A0S4RMB4</accession>
<dbReference type="EMBL" id="FAVB01000001">
    <property type="protein sequence ID" value="CUU74477.1"/>
    <property type="molecule type" value="Genomic_DNA"/>
</dbReference>
<keyword evidence="2" id="KW-1185">Reference proteome</keyword>
<gene>
    <name evidence="1" type="ORF">ERS686654_00611</name>
</gene>